<dbReference type="InterPro" id="IPR049945">
    <property type="entry name" value="AAA_22"/>
</dbReference>
<dbReference type="EMBL" id="PXOA01000485">
    <property type="protein sequence ID" value="RFU74991.1"/>
    <property type="molecule type" value="Genomic_DNA"/>
</dbReference>
<dbReference type="InterPro" id="IPR053137">
    <property type="entry name" value="NLR-like"/>
</dbReference>
<dbReference type="Pfam" id="PF13374">
    <property type="entry name" value="TPR_10"/>
    <property type="match status" value="2"/>
</dbReference>
<dbReference type="Gene3D" id="1.25.40.10">
    <property type="entry name" value="Tetratricopeptide repeat domain"/>
    <property type="match status" value="2"/>
</dbReference>
<gene>
    <name evidence="2" type="ORF">TARUN_7273</name>
</gene>
<dbReference type="Proteomes" id="UP000266272">
    <property type="component" value="Unassembled WGS sequence"/>
</dbReference>
<dbReference type="PANTHER" id="PTHR46082">
    <property type="entry name" value="ATP/GTP-BINDING PROTEIN-RELATED"/>
    <property type="match status" value="1"/>
</dbReference>
<dbReference type="Pfam" id="PF13424">
    <property type="entry name" value="TPR_12"/>
    <property type="match status" value="2"/>
</dbReference>
<reference evidence="2 3" key="1">
    <citation type="journal article" date="2018" name="PLoS Pathog.">
        <title>Evolution of structural diversity of trichothecenes, a family of toxins produced by plant pathogenic and entomopathogenic fungi.</title>
        <authorList>
            <person name="Proctor R.H."/>
            <person name="McCormick S.P."/>
            <person name="Kim H.S."/>
            <person name="Cardoza R.E."/>
            <person name="Stanley A.M."/>
            <person name="Lindo L."/>
            <person name="Kelly A."/>
            <person name="Brown D.W."/>
            <person name="Lee T."/>
            <person name="Vaughan M.M."/>
            <person name="Alexander N.J."/>
            <person name="Busman M."/>
            <person name="Gutierrez S."/>
        </authorList>
    </citation>
    <scope>NUCLEOTIDE SEQUENCE [LARGE SCALE GENOMIC DNA]</scope>
    <source>
        <strain evidence="2 3">IBT 40837</strain>
    </source>
</reference>
<accession>A0A395NGF4</accession>
<protein>
    <recommendedName>
        <fullName evidence="1">ORC1/DEAH AAA+ ATPase domain-containing protein</fullName>
    </recommendedName>
</protein>
<dbReference type="Pfam" id="PF13401">
    <property type="entry name" value="AAA_22"/>
    <property type="match status" value="1"/>
</dbReference>
<dbReference type="SUPFAM" id="SSF48452">
    <property type="entry name" value="TPR-like"/>
    <property type="match status" value="2"/>
</dbReference>
<dbReference type="GO" id="GO:0016887">
    <property type="term" value="F:ATP hydrolysis activity"/>
    <property type="evidence" value="ECO:0007669"/>
    <property type="project" value="InterPro"/>
</dbReference>
<feature type="domain" description="ORC1/DEAH AAA+ ATPase" evidence="1">
    <location>
        <begin position="79"/>
        <end position="165"/>
    </location>
</feature>
<dbReference type="InterPro" id="IPR027417">
    <property type="entry name" value="P-loop_NTPase"/>
</dbReference>
<keyword evidence="3" id="KW-1185">Reference proteome</keyword>
<dbReference type="SUPFAM" id="SSF52540">
    <property type="entry name" value="P-loop containing nucleoside triphosphate hydrolases"/>
    <property type="match status" value="1"/>
</dbReference>
<dbReference type="Gene3D" id="3.40.50.300">
    <property type="entry name" value="P-loop containing nucleotide triphosphate hydrolases"/>
    <property type="match status" value="1"/>
</dbReference>
<name>A0A395NGF4_TRIAR</name>
<dbReference type="OrthoDB" id="5986190at2759"/>
<evidence type="ECO:0000313" key="2">
    <source>
        <dbReference type="EMBL" id="RFU74991.1"/>
    </source>
</evidence>
<evidence type="ECO:0000259" key="1">
    <source>
        <dbReference type="Pfam" id="PF13401"/>
    </source>
</evidence>
<proteinExistence type="predicted"/>
<evidence type="ECO:0000313" key="3">
    <source>
        <dbReference type="Proteomes" id="UP000266272"/>
    </source>
</evidence>
<dbReference type="STRING" id="490622.A0A395NGF4"/>
<dbReference type="InterPro" id="IPR019734">
    <property type="entry name" value="TPR_rpt"/>
</dbReference>
<dbReference type="PANTHER" id="PTHR46082:SF6">
    <property type="entry name" value="AAA+ ATPASE DOMAIN-CONTAINING PROTEIN-RELATED"/>
    <property type="match status" value="1"/>
</dbReference>
<dbReference type="AlphaFoldDB" id="A0A395NGF4"/>
<dbReference type="InterPro" id="IPR011990">
    <property type="entry name" value="TPR-like_helical_dom_sf"/>
</dbReference>
<organism evidence="2 3">
    <name type="scientific">Trichoderma arundinaceum</name>
    <dbReference type="NCBI Taxonomy" id="490622"/>
    <lineage>
        <taxon>Eukaryota</taxon>
        <taxon>Fungi</taxon>
        <taxon>Dikarya</taxon>
        <taxon>Ascomycota</taxon>
        <taxon>Pezizomycotina</taxon>
        <taxon>Sordariomycetes</taxon>
        <taxon>Hypocreomycetidae</taxon>
        <taxon>Hypocreales</taxon>
        <taxon>Hypocreaceae</taxon>
        <taxon>Trichoderma</taxon>
    </lineage>
</organism>
<sequence length="774" mass="87967">MQQPAPSRREVANNHIGNNATIHQGDNAVHFHLPPQPARAAIRVIPYPRNEEIVHRPDLVEKLNTLLPQTSTSAYCSAALWGLGGSGKTQIALDYAYQRCDNTNCSVFWVHADNEATFSQDYKTIAHKFGIDESLKSEDLFAAVRDQITTRPDWVLILDNADELKLFGVGHAPDQPKSLLKYIPHAPTGTVLWTSRDAHIVGTLVGPRRGIEVASMRPHEAEELLMISRSIEMDTVEEEIAILLEELQWLPLAITQAGAYMRRTSTSVKEYLSLLAQSKKRWSILKRNEFDRHRRGDVPNNVLETWSISIDRIGQESEMAYRILHVISYIDNQNIPHEMITAIIRHSNKNFKKLLEMEEETDDNSEADDDLEAEAVKAIMRLKEYSFIGVRQVEDGERNYEIHKLVQEAARYGLSLSDSSTIITNVLNIYTRKESEGYFSSIALQVIKELFPDPQQNTWAQCEKYLAHAVQVAEWADLSEKQNETAKLLDTVSNFLYDRARWREKELVDKRALELRQKVLGERHPDTITNIASLASTYFQQGRYSEAEPLDVQVLSLRQEVLGDKHPNTINAIANLASIYHQQGQYSKAEPLQVQVLSLQQEVLGDKHPDTISAIANLASTYHQQGQYSKAEPLQVQVLSLQQEVLGDKHPNTILAIANLASTYHQQGRYSEAEHLQVQVLSLQQEVLGDKHPSALRAMHNLAYTWERQGRHHDALVLLQQCLQYRRDTLGPGHPDTVSSSKAVEQWASLKYFDLYRAHGFQYIIRLHSTVAKK</sequence>
<comment type="caution">
    <text evidence="2">The sequence shown here is derived from an EMBL/GenBank/DDBJ whole genome shotgun (WGS) entry which is preliminary data.</text>
</comment>
<dbReference type="SMART" id="SM00028">
    <property type="entry name" value="TPR"/>
    <property type="match status" value="4"/>
</dbReference>